<evidence type="ECO:0000313" key="2">
    <source>
        <dbReference type="EMBL" id="CAF4547708.1"/>
    </source>
</evidence>
<keyword evidence="3" id="KW-1185">Reference proteome</keyword>
<sequence length="89" mass="10404">SNKTTDGPILWKILEEAAQDDYLPVIKSLFDTDRGKSRWPLTRLKNISYENFDRFVNRIQFKVLDHPTSLKARSEAWTNIDHGHCDTNN</sequence>
<feature type="non-terminal residue" evidence="1">
    <location>
        <position position="1"/>
    </location>
</feature>
<organism evidence="1 3">
    <name type="scientific">Didymodactylos carnosus</name>
    <dbReference type="NCBI Taxonomy" id="1234261"/>
    <lineage>
        <taxon>Eukaryota</taxon>
        <taxon>Metazoa</taxon>
        <taxon>Spiralia</taxon>
        <taxon>Gnathifera</taxon>
        <taxon>Rotifera</taxon>
        <taxon>Eurotatoria</taxon>
        <taxon>Bdelloidea</taxon>
        <taxon>Philodinida</taxon>
        <taxon>Philodinidae</taxon>
        <taxon>Didymodactylos</taxon>
    </lineage>
</organism>
<accession>A0A816DQ06</accession>
<dbReference type="Proteomes" id="UP000663829">
    <property type="component" value="Unassembled WGS sequence"/>
</dbReference>
<comment type="caution">
    <text evidence="1">The sequence shown here is derived from an EMBL/GenBank/DDBJ whole genome shotgun (WGS) entry which is preliminary data.</text>
</comment>
<proteinExistence type="predicted"/>
<name>A0A816DQ06_9BILA</name>
<reference evidence="1" key="1">
    <citation type="submission" date="2021-02" db="EMBL/GenBank/DDBJ databases">
        <authorList>
            <person name="Nowell W R."/>
        </authorList>
    </citation>
    <scope>NUCLEOTIDE SEQUENCE</scope>
</reference>
<dbReference type="Proteomes" id="UP000681722">
    <property type="component" value="Unassembled WGS sequence"/>
</dbReference>
<gene>
    <name evidence="1" type="ORF">GPM918_LOCUS44807</name>
    <name evidence="2" type="ORF">SRO942_LOCUS46860</name>
</gene>
<protein>
    <submittedName>
        <fullName evidence="1">Uncharacterized protein</fullName>
    </submittedName>
</protein>
<dbReference type="AlphaFoldDB" id="A0A816DQ06"/>
<dbReference type="EMBL" id="CAJOBC010115084">
    <property type="protein sequence ID" value="CAF4547708.1"/>
    <property type="molecule type" value="Genomic_DNA"/>
</dbReference>
<evidence type="ECO:0000313" key="1">
    <source>
        <dbReference type="EMBL" id="CAF1638861.1"/>
    </source>
</evidence>
<dbReference type="EMBL" id="CAJNOQ010046465">
    <property type="protein sequence ID" value="CAF1638861.1"/>
    <property type="molecule type" value="Genomic_DNA"/>
</dbReference>
<evidence type="ECO:0000313" key="3">
    <source>
        <dbReference type="Proteomes" id="UP000663829"/>
    </source>
</evidence>